<protein>
    <submittedName>
        <fullName evidence="13">Glycerol dehydrogenase</fullName>
        <ecNumber evidence="13">1.1.1.261</ecNumber>
    </submittedName>
</protein>
<feature type="binding site" evidence="12">
    <location>
        <begin position="120"/>
        <end position="123"/>
    </location>
    <ligand>
        <name>NAD(+)</name>
        <dbReference type="ChEBI" id="CHEBI:57540"/>
    </ligand>
</feature>
<organism evidence="13 14">
    <name type="scientific">Ruminiclostridium cellobioparum subsp. termitidis CT1112</name>
    <dbReference type="NCBI Taxonomy" id="1195236"/>
    <lineage>
        <taxon>Bacteria</taxon>
        <taxon>Bacillati</taxon>
        <taxon>Bacillota</taxon>
        <taxon>Clostridia</taxon>
        <taxon>Eubacteriales</taxon>
        <taxon>Oscillospiraceae</taxon>
        <taxon>Ruminiclostridium</taxon>
    </lineage>
</organism>
<name>S0FT45_RUMCE</name>
<dbReference type="eggNOG" id="COG0371">
    <property type="taxonomic scope" value="Bacteria"/>
</dbReference>
<dbReference type="GO" id="GO:0008654">
    <property type="term" value="P:phospholipid biosynthetic process"/>
    <property type="evidence" value="ECO:0007669"/>
    <property type="project" value="UniProtKB-KW"/>
</dbReference>
<dbReference type="InterPro" id="IPR032837">
    <property type="entry name" value="G1PDH"/>
</dbReference>
<comment type="cofactor">
    <cofactor evidence="10">
        <name>Zn(2+)</name>
        <dbReference type="ChEBI" id="CHEBI:29105"/>
    </cofactor>
    <text evidence="10">Binds 1 zinc ion per subunit.</text>
</comment>
<evidence type="ECO:0000256" key="12">
    <source>
        <dbReference type="PIRSR" id="PIRSR000112-3"/>
    </source>
</evidence>
<keyword evidence="4" id="KW-0521">NADP</keyword>
<gene>
    <name evidence="13" type="ORF">CTER_2505</name>
</gene>
<evidence type="ECO:0000256" key="2">
    <source>
        <dbReference type="ARBA" id="ARBA00022516"/>
    </source>
</evidence>
<feature type="binding site" evidence="11">
    <location>
        <position position="125"/>
    </location>
    <ligand>
        <name>glycerol</name>
        <dbReference type="ChEBI" id="CHEBI:17754"/>
    </ligand>
</feature>
<feature type="binding site" evidence="12">
    <location>
        <begin position="98"/>
        <end position="102"/>
    </location>
    <ligand>
        <name>NAD(+)</name>
        <dbReference type="ChEBI" id="CHEBI:57540"/>
    </ligand>
</feature>
<dbReference type="Pfam" id="PF13685">
    <property type="entry name" value="Fe-ADH_2"/>
    <property type="match status" value="1"/>
</dbReference>
<dbReference type="CDD" id="cd08174">
    <property type="entry name" value="G1PDH-like"/>
    <property type="match status" value="1"/>
</dbReference>
<dbReference type="RefSeq" id="WP_004626069.1">
    <property type="nucleotide sequence ID" value="NZ_AORV01000035.1"/>
</dbReference>
<evidence type="ECO:0000256" key="5">
    <source>
        <dbReference type="ARBA" id="ARBA00023002"/>
    </source>
</evidence>
<feature type="binding site" evidence="10">
    <location>
        <position position="172"/>
    </location>
    <ligand>
        <name>glycerol</name>
        <dbReference type="ChEBI" id="CHEBI:17754"/>
    </ligand>
</feature>
<keyword evidence="10" id="KW-0862">Zinc</keyword>
<evidence type="ECO:0000256" key="3">
    <source>
        <dbReference type="ARBA" id="ARBA00022723"/>
    </source>
</evidence>
<dbReference type="STRING" id="1195236.CTER_2505"/>
<dbReference type="PATRIC" id="fig|1195236.3.peg.2823"/>
<proteinExistence type="predicted"/>
<evidence type="ECO:0000256" key="6">
    <source>
        <dbReference type="ARBA" id="ARBA00023027"/>
    </source>
</evidence>
<reference evidence="13 14" key="1">
    <citation type="journal article" date="2013" name="Genome Announc.">
        <title>Draft Genome Sequence of the Cellulolytic, Mesophilic, Anaerobic Bacterium Clostridium termitidis Strain CT1112 (DSM 5398).</title>
        <authorList>
            <person name="Lal S."/>
            <person name="Ramachandran U."/>
            <person name="Zhang X."/>
            <person name="Munir R."/>
            <person name="Sparling R."/>
            <person name="Levin D.B."/>
        </authorList>
    </citation>
    <scope>NUCLEOTIDE SEQUENCE [LARGE SCALE GENOMIC DNA]</scope>
    <source>
        <strain evidence="13 14">CT1112</strain>
    </source>
</reference>
<evidence type="ECO:0000256" key="1">
    <source>
        <dbReference type="ARBA" id="ARBA00022490"/>
    </source>
</evidence>
<dbReference type="Gene3D" id="1.20.1090.10">
    <property type="entry name" value="Dehydroquinate synthase-like - alpha domain"/>
    <property type="match status" value="1"/>
</dbReference>
<dbReference type="SUPFAM" id="SSF56796">
    <property type="entry name" value="Dehydroquinate synthase-like"/>
    <property type="match status" value="1"/>
</dbReference>
<evidence type="ECO:0000256" key="11">
    <source>
        <dbReference type="PIRSR" id="PIRSR000112-2"/>
    </source>
</evidence>
<keyword evidence="8" id="KW-0594">Phospholipid biosynthesis</keyword>
<dbReference type="PANTHER" id="PTHR43616:SF5">
    <property type="entry name" value="GLYCEROL DEHYDROGENASE 1"/>
    <property type="match status" value="1"/>
</dbReference>
<dbReference type="AlphaFoldDB" id="S0FT45"/>
<feature type="binding site" evidence="12">
    <location>
        <position position="129"/>
    </location>
    <ligand>
        <name>NAD(+)</name>
        <dbReference type="ChEBI" id="CHEBI:57540"/>
    </ligand>
</feature>
<feature type="binding site" evidence="10">
    <location>
        <position position="251"/>
    </location>
    <ligand>
        <name>glycerol</name>
        <dbReference type="ChEBI" id="CHEBI:17754"/>
    </ligand>
</feature>
<keyword evidence="1" id="KW-0963">Cytoplasm</keyword>
<keyword evidence="5 13" id="KW-0560">Oxidoreductase</keyword>
<dbReference type="GO" id="GO:0046872">
    <property type="term" value="F:metal ion binding"/>
    <property type="evidence" value="ECO:0007669"/>
    <property type="project" value="UniProtKB-KW"/>
</dbReference>
<evidence type="ECO:0000256" key="4">
    <source>
        <dbReference type="ARBA" id="ARBA00022857"/>
    </source>
</evidence>
<feature type="binding site" evidence="10">
    <location>
        <position position="267"/>
    </location>
    <ligand>
        <name>glycerol</name>
        <dbReference type="ChEBI" id="CHEBI:17754"/>
    </ligand>
</feature>
<dbReference type="PANTHER" id="PTHR43616">
    <property type="entry name" value="GLYCEROL DEHYDROGENASE"/>
    <property type="match status" value="1"/>
</dbReference>
<dbReference type="PIRSF" id="PIRSF000112">
    <property type="entry name" value="Glycerol_dehydrogenase"/>
    <property type="match status" value="1"/>
</dbReference>
<evidence type="ECO:0000256" key="9">
    <source>
        <dbReference type="ARBA" id="ARBA00023264"/>
    </source>
</evidence>
<keyword evidence="9" id="KW-1208">Phospholipid metabolism</keyword>
<keyword evidence="6 12" id="KW-0520">NAD</keyword>
<dbReference type="EMBL" id="AORV01000035">
    <property type="protein sequence ID" value="EMS71683.1"/>
    <property type="molecule type" value="Genomic_DNA"/>
</dbReference>
<evidence type="ECO:0000256" key="8">
    <source>
        <dbReference type="ARBA" id="ARBA00023209"/>
    </source>
</evidence>
<evidence type="ECO:0000313" key="14">
    <source>
        <dbReference type="Proteomes" id="UP000014155"/>
    </source>
</evidence>
<keyword evidence="2" id="KW-0444">Lipid biosynthesis</keyword>
<dbReference type="EC" id="1.1.1.261" evidence="13"/>
<keyword evidence="3 10" id="KW-0479">Metal-binding</keyword>
<keyword evidence="7" id="KW-0443">Lipid metabolism</keyword>
<accession>S0FT45</accession>
<dbReference type="Proteomes" id="UP000014155">
    <property type="component" value="Unassembled WGS sequence"/>
</dbReference>
<evidence type="ECO:0000313" key="13">
    <source>
        <dbReference type="EMBL" id="EMS71683.1"/>
    </source>
</evidence>
<dbReference type="InterPro" id="IPR016205">
    <property type="entry name" value="Glycerol_DH"/>
</dbReference>
<dbReference type="GO" id="GO:0050492">
    <property type="term" value="F:glycerol-1-phosphate dehydrogenase [NAD(P)+] activity"/>
    <property type="evidence" value="ECO:0007669"/>
    <property type="project" value="UniProtKB-EC"/>
</dbReference>
<evidence type="ECO:0000256" key="7">
    <source>
        <dbReference type="ARBA" id="ARBA00023098"/>
    </source>
</evidence>
<evidence type="ECO:0000256" key="10">
    <source>
        <dbReference type="PIRSR" id="PIRSR000112-1"/>
    </source>
</evidence>
<comment type="caution">
    <text evidence="13">The sequence shown here is derived from an EMBL/GenBank/DDBJ whole genome shotgun (WGS) entry which is preliminary data.</text>
</comment>
<keyword evidence="14" id="KW-1185">Reference proteome</keyword>
<sequence length="354" mass="38860">MKTAIHRIDIPAIMEVNSNILENVGSYVERAGISRVIVLFGEGIRELFGEKIISSIKNKTALSLLETYDFDDITIEKLIPHAFSIPSKADAVVGVGGGKVLDTAKYIAFLNNLPFISIPTSTSNDGFSSSGCSLVINGKRTSVHAAMPFGIIVDLAVIKNAPVKFIYSGLGDIVSKISAVFDWYFEERNNAARVDDFAAMLAKKSVNSIVRMPYTNITEQFFLKEMVDSLTMSGIAMEIAGSSSPASGSEHLISHALDKILDKPQLHGIQVGIATYLMSLVQQHRFERVEKFLGDTGFFDHVATLGMKAEAFEKAIDIAPSIKPNRYTFIHVEANRNRAKELLRSNEILNKILT</sequence>
<dbReference type="Gene3D" id="3.40.50.1970">
    <property type="match status" value="1"/>
</dbReference>